<keyword evidence="2" id="KW-1133">Transmembrane helix</keyword>
<keyword evidence="2" id="KW-0472">Membrane</keyword>
<dbReference type="InterPro" id="IPR036424">
    <property type="entry name" value="UPP_synth-like_sf"/>
</dbReference>
<evidence type="ECO:0000313" key="3">
    <source>
        <dbReference type="EMBL" id="EOY22371.1"/>
    </source>
</evidence>
<dbReference type="InParanoid" id="A0A061FYN1"/>
<dbReference type="STRING" id="3641.A0A061FYN1"/>
<evidence type="ECO:0000256" key="1">
    <source>
        <dbReference type="ARBA" id="ARBA00022679"/>
    </source>
</evidence>
<dbReference type="GO" id="GO:0016094">
    <property type="term" value="P:polyprenol biosynthetic process"/>
    <property type="evidence" value="ECO:0000318"/>
    <property type="project" value="GO_Central"/>
</dbReference>
<dbReference type="PANTHER" id="PTHR10291">
    <property type="entry name" value="DEHYDRODOLICHYL DIPHOSPHATE SYNTHASE FAMILY MEMBER"/>
    <property type="match status" value="1"/>
</dbReference>
<dbReference type="InterPro" id="IPR001441">
    <property type="entry name" value="UPP_synth-like"/>
</dbReference>
<evidence type="ECO:0000313" key="4">
    <source>
        <dbReference type="Proteomes" id="UP000026915"/>
    </source>
</evidence>
<dbReference type="Proteomes" id="UP000026915">
    <property type="component" value="Chromosome 3"/>
</dbReference>
<reference evidence="3 4" key="1">
    <citation type="journal article" date="2013" name="Genome Biol.">
        <title>The genome sequence of the most widely cultivated cacao type and its use to identify candidate genes regulating pod color.</title>
        <authorList>
            <person name="Motamayor J.C."/>
            <person name="Mockaitis K."/>
            <person name="Schmutz J."/>
            <person name="Haiminen N."/>
            <person name="Iii D.L."/>
            <person name="Cornejo O."/>
            <person name="Findley S.D."/>
            <person name="Zheng P."/>
            <person name="Utro F."/>
            <person name="Royaert S."/>
            <person name="Saski C."/>
            <person name="Jenkins J."/>
            <person name="Podicheti R."/>
            <person name="Zhao M."/>
            <person name="Scheffler B.E."/>
            <person name="Stack J.C."/>
            <person name="Feltus F.A."/>
            <person name="Mustiga G.M."/>
            <person name="Amores F."/>
            <person name="Phillips W."/>
            <person name="Marelli J.P."/>
            <person name="May G.D."/>
            <person name="Shapiro H."/>
            <person name="Ma J."/>
            <person name="Bustamante C.D."/>
            <person name="Schnell R.J."/>
            <person name="Main D."/>
            <person name="Gilbert D."/>
            <person name="Parida L."/>
            <person name="Kuhn D.N."/>
        </authorList>
    </citation>
    <scope>NUCLEOTIDE SEQUENCE [LARGE SCALE GENOMIC DNA]</scope>
    <source>
        <strain evidence="4">cv. Matina 1-6</strain>
    </source>
</reference>
<proteinExistence type="predicted"/>
<dbReference type="AlphaFoldDB" id="A0A061FYN1"/>
<keyword evidence="4" id="KW-1185">Reference proteome</keyword>
<evidence type="ECO:0000256" key="2">
    <source>
        <dbReference type="SAM" id="Phobius"/>
    </source>
</evidence>
<dbReference type="SUPFAM" id="SSF64005">
    <property type="entry name" value="Undecaprenyl diphosphate synthase"/>
    <property type="match status" value="1"/>
</dbReference>
<feature type="transmembrane region" description="Helical" evidence="2">
    <location>
        <begin position="57"/>
        <end position="77"/>
    </location>
</feature>
<accession>A0A061FYN1</accession>
<sequence length="155" mass="17322">MDTEVNIILSEHRSLVKKFIIRVLRVGPIPNHIAFSMYGNRRYAEKRKLEGGAGHDAGILTLILFMLIYIALLTSIVNRFAGNLQLLTAGIREAANKPMEAAVDFSKGVLTICIAYNCTNEILHAIQKSCEGKCNDRIQEMIISHHHGDDHNLIN</sequence>
<name>A0A061FYN1_THECC</name>
<dbReference type="Gramene" id="EOY22371">
    <property type="protein sequence ID" value="EOY22371"/>
    <property type="gene ID" value="TCM_014562"/>
</dbReference>
<organism evidence="3 4">
    <name type="scientific">Theobroma cacao</name>
    <name type="common">Cacao</name>
    <name type="synonym">Cocoa</name>
    <dbReference type="NCBI Taxonomy" id="3641"/>
    <lineage>
        <taxon>Eukaryota</taxon>
        <taxon>Viridiplantae</taxon>
        <taxon>Streptophyta</taxon>
        <taxon>Embryophyta</taxon>
        <taxon>Tracheophyta</taxon>
        <taxon>Spermatophyta</taxon>
        <taxon>Magnoliopsida</taxon>
        <taxon>eudicotyledons</taxon>
        <taxon>Gunneridae</taxon>
        <taxon>Pentapetalae</taxon>
        <taxon>rosids</taxon>
        <taxon>malvids</taxon>
        <taxon>Malvales</taxon>
        <taxon>Malvaceae</taxon>
        <taxon>Byttnerioideae</taxon>
        <taxon>Theobroma</taxon>
    </lineage>
</organism>
<dbReference type="HOGENOM" id="CLU_1698659_0_0_1"/>
<dbReference type="eggNOG" id="KOG1602">
    <property type="taxonomic scope" value="Eukaryota"/>
</dbReference>
<dbReference type="EMBL" id="CM001881">
    <property type="protein sequence ID" value="EOY22371.1"/>
    <property type="molecule type" value="Genomic_DNA"/>
</dbReference>
<dbReference type="PANTHER" id="PTHR10291:SF18">
    <property type="entry name" value="DEHYDRODOLICHYL DIPHOSPHATE SYNTHASE CPT3"/>
    <property type="match status" value="1"/>
</dbReference>
<gene>
    <name evidence="3" type="ORF">TCM_014562</name>
</gene>
<dbReference type="GO" id="GO:0016765">
    <property type="term" value="F:transferase activity, transferring alkyl or aryl (other than methyl) groups"/>
    <property type="evidence" value="ECO:0007669"/>
    <property type="project" value="InterPro"/>
</dbReference>
<protein>
    <submittedName>
        <fullName evidence="3">Uncharacterized protein</fullName>
    </submittedName>
</protein>
<keyword evidence="1" id="KW-0808">Transferase</keyword>
<keyword evidence="2" id="KW-0812">Transmembrane</keyword>
<dbReference type="GO" id="GO:0005783">
    <property type="term" value="C:endoplasmic reticulum"/>
    <property type="evidence" value="ECO:0000318"/>
    <property type="project" value="GO_Central"/>
</dbReference>
<dbReference type="Gene3D" id="3.40.1180.10">
    <property type="entry name" value="Decaprenyl diphosphate synthase-like"/>
    <property type="match status" value="2"/>
</dbReference>